<sequence>LNNTASSCRWWSNTGASVQEKAADQVDHSASILFHRQLQGPLCNPTKQNQRCQKLNVVKRCLKQRHTFDPANAGKRLMSTVGRLGQVAQSGQTNAIGEIQEGVVLLFSIAQQFFAILAEELHPCRRAQVRSVGNLKRTIVNLRRRQITSPRICGQKQLALVTKHIKPVVTIDKQIPGARHWWHFLKMKFHSFFHASKFVKQHSVRTLITRQRCQFQRLQRLYC</sequence>
<evidence type="ECO:0000313" key="1">
    <source>
        <dbReference type="EMBL" id="KRZ44643.1"/>
    </source>
</evidence>
<reference evidence="1 2" key="1">
    <citation type="submission" date="2015-01" db="EMBL/GenBank/DDBJ databases">
        <title>Evolution of Trichinella species and genotypes.</title>
        <authorList>
            <person name="Korhonen P.K."/>
            <person name="Edoardo P."/>
            <person name="Giuseppe L.R."/>
            <person name="Gasser R.B."/>
        </authorList>
    </citation>
    <scope>NUCLEOTIDE SEQUENCE [LARGE SCALE GENOMIC DNA]</scope>
    <source>
        <strain evidence="1">ISS176</strain>
    </source>
</reference>
<protein>
    <submittedName>
        <fullName evidence="1">Uncharacterized protein</fullName>
    </submittedName>
</protein>
<dbReference type="AlphaFoldDB" id="A0A0V1KBQ6"/>
<accession>A0A0V1KBQ6</accession>
<proteinExistence type="predicted"/>
<feature type="non-terminal residue" evidence="1">
    <location>
        <position position="1"/>
    </location>
</feature>
<dbReference type="EMBL" id="JYDV01000005">
    <property type="protein sequence ID" value="KRZ44643.1"/>
    <property type="molecule type" value="Genomic_DNA"/>
</dbReference>
<name>A0A0V1KBQ6_TRIPS</name>
<dbReference type="Proteomes" id="UP000054826">
    <property type="component" value="Unassembled WGS sequence"/>
</dbReference>
<comment type="caution">
    <text evidence="1">The sequence shown here is derived from an EMBL/GenBank/DDBJ whole genome shotgun (WGS) entry which is preliminary data.</text>
</comment>
<evidence type="ECO:0000313" key="2">
    <source>
        <dbReference type="Proteomes" id="UP000054826"/>
    </source>
</evidence>
<gene>
    <name evidence="1" type="ORF">T4C_10909</name>
</gene>
<organism evidence="1 2">
    <name type="scientific">Trichinella pseudospiralis</name>
    <name type="common">Parasitic roundworm</name>
    <dbReference type="NCBI Taxonomy" id="6337"/>
    <lineage>
        <taxon>Eukaryota</taxon>
        <taxon>Metazoa</taxon>
        <taxon>Ecdysozoa</taxon>
        <taxon>Nematoda</taxon>
        <taxon>Enoplea</taxon>
        <taxon>Dorylaimia</taxon>
        <taxon>Trichinellida</taxon>
        <taxon>Trichinellidae</taxon>
        <taxon>Trichinella</taxon>
    </lineage>
</organism>